<dbReference type="CDD" id="cd04301">
    <property type="entry name" value="NAT_SF"/>
    <property type="match status" value="1"/>
</dbReference>
<dbReference type="Proteomes" id="UP000319671">
    <property type="component" value="Unassembled WGS sequence"/>
</dbReference>
<evidence type="ECO:0000259" key="1">
    <source>
        <dbReference type="PROSITE" id="PS51186"/>
    </source>
</evidence>
<evidence type="ECO:0000313" key="3">
    <source>
        <dbReference type="Proteomes" id="UP000319671"/>
    </source>
</evidence>
<dbReference type="AlphaFoldDB" id="A0A561CZA6"/>
<evidence type="ECO:0000313" key="2">
    <source>
        <dbReference type="EMBL" id="TWD96374.1"/>
    </source>
</evidence>
<organism evidence="2 3">
    <name type="scientific">Neobacillus bataviensis</name>
    <dbReference type="NCBI Taxonomy" id="220685"/>
    <lineage>
        <taxon>Bacteria</taxon>
        <taxon>Bacillati</taxon>
        <taxon>Bacillota</taxon>
        <taxon>Bacilli</taxon>
        <taxon>Bacillales</taxon>
        <taxon>Bacillaceae</taxon>
        <taxon>Neobacillus</taxon>
    </lineage>
</organism>
<dbReference type="InterPro" id="IPR053144">
    <property type="entry name" value="Acetyltransferase_Butenolide"/>
</dbReference>
<dbReference type="GO" id="GO:0016747">
    <property type="term" value="F:acyltransferase activity, transferring groups other than amino-acyl groups"/>
    <property type="evidence" value="ECO:0007669"/>
    <property type="project" value="InterPro"/>
</dbReference>
<comment type="caution">
    <text evidence="2">The sequence shown here is derived from an EMBL/GenBank/DDBJ whole genome shotgun (WGS) entry which is preliminary data.</text>
</comment>
<dbReference type="EMBL" id="VIVN01000011">
    <property type="protein sequence ID" value="TWD96374.1"/>
    <property type="molecule type" value="Genomic_DNA"/>
</dbReference>
<dbReference type="PANTHER" id="PTHR43233">
    <property type="entry name" value="FAMILY N-ACETYLTRANSFERASE, PUTATIVE (AFU_ORTHOLOGUE AFUA_6G03350)-RELATED"/>
    <property type="match status" value="1"/>
</dbReference>
<reference evidence="2 3" key="1">
    <citation type="submission" date="2019-06" db="EMBL/GenBank/DDBJ databases">
        <title>Sorghum-associated microbial communities from plants grown in Nebraska, USA.</title>
        <authorList>
            <person name="Schachtman D."/>
        </authorList>
    </citation>
    <scope>NUCLEOTIDE SEQUENCE [LARGE SCALE GENOMIC DNA]</scope>
    <source>
        <strain evidence="2 3">2482</strain>
    </source>
</reference>
<sequence length="133" mass="15258">MSDLNYKLNANIKAAELSSVFKLSGLKRPYEDLPRLERMIENSDILITAWENDKLVGIARAITDFSYCCYLSDLAVDQEYQNRGIGRELVRLVQERIGEEVTLLLLASPIAMEYYPHIGFDKVNNGYIIPRKK</sequence>
<dbReference type="SUPFAM" id="SSF55729">
    <property type="entry name" value="Acyl-CoA N-acyltransferases (Nat)"/>
    <property type="match status" value="1"/>
</dbReference>
<feature type="domain" description="N-acetyltransferase" evidence="1">
    <location>
        <begin position="10"/>
        <end position="133"/>
    </location>
</feature>
<gene>
    <name evidence="2" type="ORF">FB550_11122</name>
</gene>
<proteinExistence type="predicted"/>
<name>A0A561CZA6_9BACI</name>
<dbReference type="Pfam" id="PF13673">
    <property type="entry name" value="Acetyltransf_10"/>
    <property type="match status" value="1"/>
</dbReference>
<dbReference type="PROSITE" id="PS51186">
    <property type="entry name" value="GNAT"/>
    <property type="match status" value="1"/>
</dbReference>
<keyword evidence="3" id="KW-1185">Reference proteome</keyword>
<keyword evidence="2" id="KW-0808">Transferase</keyword>
<dbReference type="InterPro" id="IPR000182">
    <property type="entry name" value="GNAT_dom"/>
</dbReference>
<protein>
    <submittedName>
        <fullName evidence="2">Acetyltransferase (GNAT) family protein</fullName>
    </submittedName>
</protein>
<dbReference type="PANTHER" id="PTHR43233:SF1">
    <property type="entry name" value="FAMILY N-ACETYLTRANSFERASE, PUTATIVE (AFU_ORTHOLOGUE AFUA_6G03350)-RELATED"/>
    <property type="match status" value="1"/>
</dbReference>
<dbReference type="RefSeq" id="WP_144566876.1">
    <property type="nucleotide sequence ID" value="NZ_VIVN01000011.1"/>
</dbReference>
<accession>A0A561CZA6</accession>
<dbReference type="Gene3D" id="3.40.630.30">
    <property type="match status" value="1"/>
</dbReference>
<dbReference type="InterPro" id="IPR016181">
    <property type="entry name" value="Acyl_CoA_acyltransferase"/>
</dbReference>